<reference evidence="1 2" key="1">
    <citation type="journal article" date="2022" name="Hortic Res">
        <title>A haplotype resolved chromosomal level avocado genome allows analysis of novel avocado genes.</title>
        <authorList>
            <person name="Nath O."/>
            <person name="Fletcher S.J."/>
            <person name="Hayward A."/>
            <person name="Shaw L.M."/>
            <person name="Masouleh A.K."/>
            <person name="Furtado A."/>
            <person name="Henry R.J."/>
            <person name="Mitter N."/>
        </authorList>
    </citation>
    <scope>NUCLEOTIDE SEQUENCE [LARGE SCALE GENOMIC DNA]</scope>
    <source>
        <strain evidence="2">cv. Hass</strain>
    </source>
</reference>
<evidence type="ECO:0000313" key="1">
    <source>
        <dbReference type="EMBL" id="KAJ8627947.1"/>
    </source>
</evidence>
<sequence length="144" mass="15974">MNREKPRKRVQGSTHLTGRWQSPKTANVACCCKWTELQKLLLIAGGRDWGSKSLLQRRKEGVLQIHTCMMVPQPPTLSDRSHRHLPKRLTSSTSSRCPDQSPTALPLKPCSTPLFGSGLNQVGLVQVRSDLCEDRPSCTAQEAS</sequence>
<name>A0ACC2L4E2_PERAE</name>
<accession>A0ACC2L4E2</accession>
<dbReference type="EMBL" id="CM056814">
    <property type="protein sequence ID" value="KAJ8627947.1"/>
    <property type="molecule type" value="Genomic_DNA"/>
</dbReference>
<organism evidence="1 2">
    <name type="scientific">Persea americana</name>
    <name type="common">Avocado</name>
    <dbReference type="NCBI Taxonomy" id="3435"/>
    <lineage>
        <taxon>Eukaryota</taxon>
        <taxon>Viridiplantae</taxon>
        <taxon>Streptophyta</taxon>
        <taxon>Embryophyta</taxon>
        <taxon>Tracheophyta</taxon>
        <taxon>Spermatophyta</taxon>
        <taxon>Magnoliopsida</taxon>
        <taxon>Magnoliidae</taxon>
        <taxon>Laurales</taxon>
        <taxon>Lauraceae</taxon>
        <taxon>Persea</taxon>
    </lineage>
</organism>
<gene>
    <name evidence="1" type="ORF">MRB53_021254</name>
</gene>
<comment type="caution">
    <text evidence="1">The sequence shown here is derived from an EMBL/GenBank/DDBJ whole genome shotgun (WGS) entry which is preliminary data.</text>
</comment>
<protein>
    <submittedName>
        <fullName evidence="1">Uncharacterized protein</fullName>
    </submittedName>
</protein>
<evidence type="ECO:0000313" key="2">
    <source>
        <dbReference type="Proteomes" id="UP001234297"/>
    </source>
</evidence>
<proteinExistence type="predicted"/>
<keyword evidence="2" id="KW-1185">Reference proteome</keyword>
<dbReference type="Proteomes" id="UP001234297">
    <property type="component" value="Chromosome 6"/>
</dbReference>